<feature type="chain" id="PRO_5030918511" evidence="5">
    <location>
        <begin position="25"/>
        <end position="187"/>
    </location>
</feature>
<dbReference type="Pfam" id="PF00877">
    <property type="entry name" value="NLPC_P60"/>
    <property type="match status" value="1"/>
</dbReference>
<evidence type="ECO:0000256" key="5">
    <source>
        <dbReference type="SAM" id="SignalP"/>
    </source>
</evidence>
<evidence type="ECO:0000259" key="6">
    <source>
        <dbReference type="PROSITE" id="PS51935"/>
    </source>
</evidence>
<evidence type="ECO:0000256" key="3">
    <source>
        <dbReference type="ARBA" id="ARBA00022801"/>
    </source>
</evidence>
<dbReference type="Proteomes" id="UP000885750">
    <property type="component" value="Unassembled WGS sequence"/>
</dbReference>
<evidence type="ECO:0000256" key="1">
    <source>
        <dbReference type="ARBA" id="ARBA00007074"/>
    </source>
</evidence>
<name>A0A7V2WVL1_LEUMU</name>
<keyword evidence="4" id="KW-0788">Thiol protease</keyword>
<sequence>MHNNNWVFTTAFCVLLSLPSYTLATQKNKNQRKQIDTSILELAYQQLVLNNAKNTKQLKTKQNNLKQRAAIIAKKQLRIPYRWGGSSPKKGFDCSGLIQYAFKKANIFLPRTAASQYKQTKRISLAQMQTGDLIFFHTRRRKQVRVNHVGIYLGKDQFIHAPRRGKTVSIAKLNNYWKRKVVGAGRI</sequence>
<dbReference type="PANTHER" id="PTHR47053">
    <property type="entry name" value="MUREIN DD-ENDOPEPTIDASE MEPH-RELATED"/>
    <property type="match status" value="1"/>
</dbReference>
<reference evidence="7" key="1">
    <citation type="journal article" date="2020" name="mSystems">
        <title>Genome- and Community-Level Interaction Insights into Carbon Utilization and Element Cycling Functions of Hydrothermarchaeota in Hydrothermal Sediment.</title>
        <authorList>
            <person name="Zhou Z."/>
            <person name="Liu Y."/>
            <person name="Xu W."/>
            <person name="Pan J."/>
            <person name="Luo Z.H."/>
            <person name="Li M."/>
        </authorList>
    </citation>
    <scope>NUCLEOTIDE SEQUENCE [LARGE SCALE GENOMIC DNA]</scope>
    <source>
        <strain evidence="7">HyVt-493</strain>
    </source>
</reference>
<dbReference type="SUPFAM" id="SSF54001">
    <property type="entry name" value="Cysteine proteinases"/>
    <property type="match status" value="1"/>
</dbReference>
<evidence type="ECO:0000256" key="2">
    <source>
        <dbReference type="ARBA" id="ARBA00022670"/>
    </source>
</evidence>
<accession>A0A7V2WVL1</accession>
<proteinExistence type="inferred from homology"/>
<dbReference type="InterPro" id="IPR051202">
    <property type="entry name" value="Peptidase_C40"/>
</dbReference>
<evidence type="ECO:0000313" key="7">
    <source>
        <dbReference type="EMBL" id="HFC93233.1"/>
    </source>
</evidence>
<evidence type="ECO:0000256" key="4">
    <source>
        <dbReference type="ARBA" id="ARBA00022807"/>
    </source>
</evidence>
<dbReference type="GO" id="GO:0008234">
    <property type="term" value="F:cysteine-type peptidase activity"/>
    <property type="evidence" value="ECO:0007669"/>
    <property type="project" value="UniProtKB-KW"/>
</dbReference>
<comment type="similarity">
    <text evidence="1">Belongs to the peptidase C40 family.</text>
</comment>
<dbReference type="Gene3D" id="3.90.1720.10">
    <property type="entry name" value="endopeptidase domain like (from Nostoc punctiforme)"/>
    <property type="match status" value="1"/>
</dbReference>
<feature type="domain" description="NlpC/P60" evidence="6">
    <location>
        <begin position="63"/>
        <end position="187"/>
    </location>
</feature>
<comment type="caution">
    <text evidence="7">The sequence shown here is derived from an EMBL/GenBank/DDBJ whole genome shotgun (WGS) entry which is preliminary data.</text>
</comment>
<protein>
    <submittedName>
        <fullName evidence="7">NlpC/P60 family protein</fullName>
    </submittedName>
</protein>
<organism evidence="7">
    <name type="scientific">Leucothrix mucor</name>
    <dbReference type="NCBI Taxonomy" id="45248"/>
    <lineage>
        <taxon>Bacteria</taxon>
        <taxon>Pseudomonadati</taxon>
        <taxon>Pseudomonadota</taxon>
        <taxon>Gammaproteobacteria</taxon>
        <taxon>Thiotrichales</taxon>
        <taxon>Thiotrichaceae</taxon>
        <taxon>Leucothrix</taxon>
    </lineage>
</organism>
<dbReference type="InterPro" id="IPR038765">
    <property type="entry name" value="Papain-like_cys_pep_sf"/>
</dbReference>
<dbReference type="PANTHER" id="PTHR47053:SF1">
    <property type="entry name" value="MUREIN DD-ENDOPEPTIDASE MEPH-RELATED"/>
    <property type="match status" value="1"/>
</dbReference>
<gene>
    <name evidence="7" type="ORF">ENJ51_10535</name>
</gene>
<dbReference type="EMBL" id="DRMS01000395">
    <property type="protein sequence ID" value="HFC93233.1"/>
    <property type="molecule type" value="Genomic_DNA"/>
</dbReference>
<dbReference type="PROSITE" id="PS51935">
    <property type="entry name" value="NLPC_P60"/>
    <property type="match status" value="1"/>
</dbReference>
<dbReference type="InterPro" id="IPR000064">
    <property type="entry name" value="NLP_P60_dom"/>
</dbReference>
<dbReference type="AlphaFoldDB" id="A0A7V2WVL1"/>
<dbReference type="GO" id="GO:0006508">
    <property type="term" value="P:proteolysis"/>
    <property type="evidence" value="ECO:0007669"/>
    <property type="project" value="UniProtKB-KW"/>
</dbReference>
<keyword evidence="2" id="KW-0645">Protease</keyword>
<keyword evidence="5" id="KW-0732">Signal</keyword>
<feature type="signal peptide" evidence="5">
    <location>
        <begin position="1"/>
        <end position="24"/>
    </location>
</feature>
<keyword evidence="3" id="KW-0378">Hydrolase</keyword>